<dbReference type="InterPro" id="IPR036388">
    <property type="entry name" value="WH-like_DNA-bd_sf"/>
</dbReference>
<keyword evidence="1" id="KW-0805">Transcription regulation</keyword>
<dbReference type="PANTHER" id="PTHR33204:SF29">
    <property type="entry name" value="TRANSCRIPTIONAL REGULATOR"/>
    <property type="match status" value="1"/>
</dbReference>
<comment type="caution">
    <text evidence="5">The sequence shown here is derived from an EMBL/GenBank/DDBJ whole genome shotgun (WGS) entry which is preliminary data.</text>
</comment>
<dbReference type="GO" id="GO:0003677">
    <property type="term" value="F:DNA binding"/>
    <property type="evidence" value="ECO:0007669"/>
    <property type="project" value="UniProtKB-KW"/>
</dbReference>
<feature type="domain" description="HTH hxlR-type" evidence="4">
    <location>
        <begin position="14"/>
        <end position="113"/>
    </location>
</feature>
<evidence type="ECO:0000256" key="1">
    <source>
        <dbReference type="ARBA" id="ARBA00023015"/>
    </source>
</evidence>
<proteinExistence type="predicted"/>
<dbReference type="Gene3D" id="1.10.10.10">
    <property type="entry name" value="Winged helix-like DNA-binding domain superfamily/Winged helix DNA-binding domain"/>
    <property type="match status" value="1"/>
</dbReference>
<sequence length="119" mass="13917">MKNNSREEPQCSRCGIEYAFKRIGGKYKARILWNLKTSDQLRFGELLRTLPDVSTKMLTQALRELEVDNLIIRKVYHQVPPKVEYSLTETGRELLPFFKHLDDWAISQMTNEVSSLDNN</sequence>
<dbReference type="PANTHER" id="PTHR33204">
    <property type="entry name" value="TRANSCRIPTIONAL REGULATOR, MARR FAMILY"/>
    <property type="match status" value="1"/>
</dbReference>
<name>A0A848N338_9FLAO</name>
<dbReference type="Pfam" id="PF01638">
    <property type="entry name" value="HxlR"/>
    <property type="match status" value="1"/>
</dbReference>
<dbReference type="EMBL" id="JABCJF010000001">
    <property type="protein sequence ID" value="NMR33178.1"/>
    <property type="molecule type" value="Genomic_DNA"/>
</dbReference>
<protein>
    <submittedName>
        <fullName evidence="5">Helix-turn-helix transcriptional regulator</fullName>
    </submittedName>
</protein>
<dbReference type="Proteomes" id="UP000548067">
    <property type="component" value="Unassembled WGS sequence"/>
</dbReference>
<evidence type="ECO:0000313" key="5">
    <source>
        <dbReference type="EMBL" id="NMR33178.1"/>
    </source>
</evidence>
<keyword evidence="3" id="KW-0804">Transcription</keyword>
<dbReference type="AlphaFoldDB" id="A0A848N338"/>
<dbReference type="RefSeq" id="WP_169320272.1">
    <property type="nucleotide sequence ID" value="NZ_JABCJF010000001.1"/>
</dbReference>
<organism evidence="5 6">
    <name type="scientific">Chryseobacterium aquaticum</name>
    <dbReference type="NCBI Taxonomy" id="452084"/>
    <lineage>
        <taxon>Bacteria</taxon>
        <taxon>Pseudomonadati</taxon>
        <taxon>Bacteroidota</taxon>
        <taxon>Flavobacteriia</taxon>
        <taxon>Flavobacteriales</taxon>
        <taxon>Weeksellaceae</taxon>
        <taxon>Chryseobacterium group</taxon>
        <taxon>Chryseobacterium</taxon>
    </lineage>
</organism>
<dbReference type="SUPFAM" id="SSF46785">
    <property type="entry name" value="Winged helix' DNA-binding domain"/>
    <property type="match status" value="1"/>
</dbReference>
<keyword evidence="2" id="KW-0238">DNA-binding</keyword>
<evidence type="ECO:0000259" key="4">
    <source>
        <dbReference type="PROSITE" id="PS51118"/>
    </source>
</evidence>
<dbReference type="PROSITE" id="PS51118">
    <property type="entry name" value="HTH_HXLR"/>
    <property type="match status" value="1"/>
</dbReference>
<accession>A0A848N338</accession>
<gene>
    <name evidence="5" type="ORF">HIO71_03030</name>
</gene>
<dbReference type="InterPro" id="IPR002577">
    <property type="entry name" value="HTH_HxlR"/>
</dbReference>
<reference evidence="5 6" key="1">
    <citation type="submission" date="2020-04" db="EMBL/GenBank/DDBJ databases">
        <title>Genome analysis and antimicrobial resistance characteristics of Chryseobacterium aquaticum isolated from farmed salmonids.</title>
        <authorList>
            <person name="Saticioglu I.B."/>
            <person name="Duman M."/>
            <person name="Altun S."/>
        </authorList>
    </citation>
    <scope>NUCLEOTIDE SEQUENCE [LARGE SCALE GENOMIC DNA]</scope>
    <source>
        <strain evidence="5 6">C-174</strain>
    </source>
</reference>
<evidence type="ECO:0000256" key="2">
    <source>
        <dbReference type="ARBA" id="ARBA00023125"/>
    </source>
</evidence>
<evidence type="ECO:0000256" key="3">
    <source>
        <dbReference type="ARBA" id="ARBA00023163"/>
    </source>
</evidence>
<dbReference type="InterPro" id="IPR036390">
    <property type="entry name" value="WH_DNA-bd_sf"/>
</dbReference>
<evidence type="ECO:0000313" key="6">
    <source>
        <dbReference type="Proteomes" id="UP000548067"/>
    </source>
</evidence>